<sequence length="96" mass="10591">MRGFLHGSHTEVTCQGSFVALMVEAANLLVAEWVCWPSLKHPRDGCLNFRYLLDAFVQARKSCALDLPVIHRAPTRHELRAVSVSSEIKSNASVGS</sequence>
<reference evidence="1 2" key="1">
    <citation type="submission" date="2014-04" db="EMBL/GenBank/DDBJ databases">
        <authorList>
            <consortium name="DOE Joint Genome Institute"/>
            <person name="Kuo A."/>
            <person name="Kohler A."/>
            <person name="Jargeat P."/>
            <person name="Nagy L.G."/>
            <person name="Floudas D."/>
            <person name="Copeland A."/>
            <person name="Barry K.W."/>
            <person name="Cichocki N."/>
            <person name="Veneault-Fourrey C."/>
            <person name="LaButti K."/>
            <person name="Lindquist E.A."/>
            <person name="Lipzen A."/>
            <person name="Lundell T."/>
            <person name="Morin E."/>
            <person name="Murat C."/>
            <person name="Sun H."/>
            <person name="Tunlid A."/>
            <person name="Henrissat B."/>
            <person name="Grigoriev I.V."/>
            <person name="Hibbett D.S."/>
            <person name="Martin F."/>
            <person name="Nordberg H.P."/>
            <person name="Cantor M.N."/>
            <person name="Hua S.X."/>
        </authorList>
    </citation>
    <scope>NUCLEOTIDE SEQUENCE [LARGE SCALE GENOMIC DNA]</scope>
    <source>
        <strain evidence="1 2">Ve08.2h10</strain>
    </source>
</reference>
<organism evidence="1 2">
    <name type="scientific">Paxillus rubicundulus Ve08.2h10</name>
    <dbReference type="NCBI Taxonomy" id="930991"/>
    <lineage>
        <taxon>Eukaryota</taxon>
        <taxon>Fungi</taxon>
        <taxon>Dikarya</taxon>
        <taxon>Basidiomycota</taxon>
        <taxon>Agaricomycotina</taxon>
        <taxon>Agaricomycetes</taxon>
        <taxon>Agaricomycetidae</taxon>
        <taxon>Boletales</taxon>
        <taxon>Paxilineae</taxon>
        <taxon>Paxillaceae</taxon>
        <taxon>Paxillus</taxon>
    </lineage>
</organism>
<accession>A0A0D0D9E9</accession>
<reference evidence="2" key="2">
    <citation type="submission" date="2015-01" db="EMBL/GenBank/DDBJ databases">
        <title>Evolutionary Origins and Diversification of the Mycorrhizal Mutualists.</title>
        <authorList>
            <consortium name="DOE Joint Genome Institute"/>
            <consortium name="Mycorrhizal Genomics Consortium"/>
            <person name="Kohler A."/>
            <person name="Kuo A."/>
            <person name="Nagy L.G."/>
            <person name="Floudas D."/>
            <person name="Copeland A."/>
            <person name="Barry K.W."/>
            <person name="Cichocki N."/>
            <person name="Veneault-Fourrey C."/>
            <person name="LaButti K."/>
            <person name="Lindquist E.A."/>
            <person name="Lipzen A."/>
            <person name="Lundell T."/>
            <person name="Morin E."/>
            <person name="Murat C."/>
            <person name="Riley R."/>
            <person name="Ohm R."/>
            <person name="Sun H."/>
            <person name="Tunlid A."/>
            <person name="Henrissat B."/>
            <person name="Grigoriev I.V."/>
            <person name="Hibbett D.S."/>
            <person name="Martin F."/>
        </authorList>
    </citation>
    <scope>NUCLEOTIDE SEQUENCE [LARGE SCALE GENOMIC DNA]</scope>
    <source>
        <strain evidence="2">Ve08.2h10</strain>
    </source>
</reference>
<protein>
    <submittedName>
        <fullName evidence="1">Uncharacterized protein</fullName>
    </submittedName>
</protein>
<dbReference type="Proteomes" id="UP000054538">
    <property type="component" value="Unassembled WGS sequence"/>
</dbReference>
<dbReference type="InParanoid" id="A0A0D0D9E9"/>
<proteinExistence type="predicted"/>
<evidence type="ECO:0000313" key="2">
    <source>
        <dbReference type="Proteomes" id="UP000054538"/>
    </source>
</evidence>
<evidence type="ECO:0000313" key="1">
    <source>
        <dbReference type="EMBL" id="KIK85688.1"/>
    </source>
</evidence>
<gene>
    <name evidence="1" type="ORF">PAXRUDRAFT_694725</name>
</gene>
<dbReference type="HOGENOM" id="CLU_2360372_0_0_1"/>
<keyword evidence="2" id="KW-1185">Reference proteome</keyword>
<name>A0A0D0D9E9_9AGAM</name>
<dbReference type="EMBL" id="KN825561">
    <property type="protein sequence ID" value="KIK85688.1"/>
    <property type="molecule type" value="Genomic_DNA"/>
</dbReference>
<dbReference type="AlphaFoldDB" id="A0A0D0D9E9"/>